<name>A0A0D7BPU6_9AGAR</name>
<accession>A0A0D7BPU6</accession>
<organism evidence="3 4">
    <name type="scientific">Cylindrobasidium torrendii FP15055 ss-10</name>
    <dbReference type="NCBI Taxonomy" id="1314674"/>
    <lineage>
        <taxon>Eukaryota</taxon>
        <taxon>Fungi</taxon>
        <taxon>Dikarya</taxon>
        <taxon>Basidiomycota</taxon>
        <taxon>Agaricomycotina</taxon>
        <taxon>Agaricomycetes</taxon>
        <taxon>Agaricomycetidae</taxon>
        <taxon>Agaricales</taxon>
        <taxon>Marasmiineae</taxon>
        <taxon>Physalacriaceae</taxon>
        <taxon>Cylindrobasidium</taxon>
    </lineage>
</organism>
<gene>
    <name evidence="3" type="ORF">CYLTODRAFT_64752</name>
</gene>
<keyword evidence="4" id="KW-1185">Reference proteome</keyword>
<proteinExistence type="predicted"/>
<keyword evidence="2" id="KW-0472">Membrane</keyword>
<evidence type="ECO:0000256" key="2">
    <source>
        <dbReference type="SAM" id="Phobius"/>
    </source>
</evidence>
<reference evidence="3 4" key="1">
    <citation type="journal article" date="2015" name="Fungal Genet. Biol.">
        <title>Evolution of novel wood decay mechanisms in Agaricales revealed by the genome sequences of Fistulina hepatica and Cylindrobasidium torrendii.</title>
        <authorList>
            <person name="Floudas D."/>
            <person name="Held B.W."/>
            <person name="Riley R."/>
            <person name="Nagy L.G."/>
            <person name="Koehler G."/>
            <person name="Ransdell A.S."/>
            <person name="Younus H."/>
            <person name="Chow J."/>
            <person name="Chiniquy J."/>
            <person name="Lipzen A."/>
            <person name="Tritt A."/>
            <person name="Sun H."/>
            <person name="Haridas S."/>
            <person name="LaButti K."/>
            <person name="Ohm R.A."/>
            <person name="Kues U."/>
            <person name="Blanchette R.A."/>
            <person name="Grigoriev I.V."/>
            <person name="Minto R.E."/>
            <person name="Hibbett D.S."/>
        </authorList>
    </citation>
    <scope>NUCLEOTIDE SEQUENCE [LARGE SCALE GENOMIC DNA]</scope>
    <source>
        <strain evidence="3 4">FP15055 ss-10</strain>
    </source>
</reference>
<evidence type="ECO:0000313" key="3">
    <source>
        <dbReference type="EMBL" id="KIY72225.1"/>
    </source>
</evidence>
<keyword evidence="2" id="KW-0812">Transmembrane</keyword>
<feature type="compositionally biased region" description="Low complexity" evidence="1">
    <location>
        <begin position="63"/>
        <end position="77"/>
    </location>
</feature>
<sequence>MSSRTPAMSSRTPAMSSRTPAMSSRTPVDLGAGQTPVVPSASYTPAGGSVYAPSGARYTPAMTARTPHTPAASTSAPPRTPGNQRGGSRLKHYSSRTTLNMPINSRAAGFDEDSEDSTSEDGEGEGEGGTETEEEASTNENYTVTVEGPVRCFFLSCFLSFYAFLFSLIPSFLGSFGFLLPGIAFL</sequence>
<keyword evidence="2" id="KW-1133">Transmembrane helix</keyword>
<feature type="compositionally biased region" description="Acidic residues" evidence="1">
    <location>
        <begin position="110"/>
        <end position="137"/>
    </location>
</feature>
<feature type="compositionally biased region" description="Polar residues" evidence="1">
    <location>
        <begin position="1"/>
        <end position="26"/>
    </location>
</feature>
<feature type="region of interest" description="Disordered" evidence="1">
    <location>
        <begin position="1"/>
        <end position="141"/>
    </location>
</feature>
<dbReference type="Proteomes" id="UP000054007">
    <property type="component" value="Unassembled WGS sequence"/>
</dbReference>
<protein>
    <submittedName>
        <fullName evidence="3">Uncharacterized protein</fullName>
    </submittedName>
</protein>
<evidence type="ECO:0000256" key="1">
    <source>
        <dbReference type="SAM" id="MobiDB-lite"/>
    </source>
</evidence>
<dbReference type="EMBL" id="KN880446">
    <property type="protein sequence ID" value="KIY72225.1"/>
    <property type="molecule type" value="Genomic_DNA"/>
</dbReference>
<dbReference type="AlphaFoldDB" id="A0A0D7BPU6"/>
<evidence type="ECO:0000313" key="4">
    <source>
        <dbReference type="Proteomes" id="UP000054007"/>
    </source>
</evidence>
<feature type="transmembrane region" description="Helical" evidence="2">
    <location>
        <begin position="161"/>
        <end position="185"/>
    </location>
</feature>